<evidence type="ECO:0000259" key="4">
    <source>
        <dbReference type="Pfam" id="PF00676"/>
    </source>
</evidence>
<dbReference type="SUPFAM" id="SSF52518">
    <property type="entry name" value="Thiamin diphosphate-binding fold (THDP-binding)"/>
    <property type="match status" value="1"/>
</dbReference>
<keyword evidence="1 2" id="KW-0560">Oxidoreductase</keyword>
<dbReference type="InterPro" id="IPR001017">
    <property type="entry name" value="DH_E1"/>
</dbReference>
<dbReference type="GO" id="GO:0003863">
    <property type="term" value="F:branched-chain 2-oxo acid dehydrogenase activity"/>
    <property type="evidence" value="ECO:0007669"/>
    <property type="project" value="UniProtKB-EC"/>
</dbReference>
<comment type="function">
    <text evidence="2">The branched-chain alpha-keto dehydrogenase complex catalyzes the overall conversion of alpha-keto acids to acyl-CoA and CO(2). It contains multiple copies of three enzymatic components: branched-chain alpha-keto acid decarboxylase (E1), lipoamide acyltransferase (E2) and lipoamide dehydrogenase (E3).</text>
</comment>
<dbReference type="EMBL" id="JAMWBK010000003">
    <property type="protein sequence ID" value="KAJ8907142.1"/>
    <property type="molecule type" value="Genomic_DNA"/>
</dbReference>
<dbReference type="InterPro" id="IPR050771">
    <property type="entry name" value="Alpha-ketoacid_DH_E1_comp"/>
</dbReference>
<feature type="domain" description="Dehydrogenase E1 component" evidence="4">
    <location>
        <begin position="56"/>
        <end position="352"/>
    </location>
</feature>
<gene>
    <name evidence="5" type="ORF">NDN08_003624</name>
</gene>
<evidence type="ECO:0000313" key="5">
    <source>
        <dbReference type="EMBL" id="KAJ8907142.1"/>
    </source>
</evidence>
<dbReference type="PANTHER" id="PTHR43380:SF1">
    <property type="entry name" value="2-OXOISOVALERATE DEHYDROGENASE SUBUNIT ALPHA, MITOCHONDRIAL"/>
    <property type="match status" value="1"/>
</dbReference>
<sequence length="386" mass="42723">MSRVSGRISRVLEFRGGGELNEGRALPLYQILGENGIIAKGVKHTASKRDVKVLTCMMKLRMMDRMLLEAQRQGRIPFYAACNGEEGSVVGTAAGLSSEDEVFSQYREHGVLLWRGFRYQDFMDQCFATKDDPGKGRQMPVHYTSPELHFQTVSSTIATQIPNSVGAAYALKMGKASRITVTFFGEGGTSEGDFHAGLNFAASLQCPVLFVCRNNGWAISTPASQQYQGDGLAARGVSYGILSAAVDGNDPLAVAHAVSTARKRCLETQTPVFLELVTYRLGPHSTSDDSILYRGKEEVTQAFEKEPIARLRKFLISSGLWSTEREEELATAEKKKLLDAISKAQRKEKAPPADVVEQVHNRLSRTLERQRRELVSRLDSYKDKYG</sequence>
<protein>
    <recommendedName>
        <fullName evidence="2">2-oxoisovalerate dehydrogenase subunit alpha</fullName>
        <ecNumber evidence="2">1.2.4.4</ecNumber>
    </recommendedName>
    <alternativeName>
        <fullName evidence="2">Branched-chain alpha-keto acid dehydrogenase E1 component alpha chain</fullName>
    </alternativeName>
</protein>
<comment type="similarity">
    <text evidence="2">Belongs to the BCKDHA family.</text>
</comment>
<dbReference type="Pfam" id="PF00676">
    <property type="entry name" value="E1_dh"/>
    <property type="match status" value="1"/>
</dbReference>
<keyword evidence="3" id="KW-0175">Coiled coil</keyword>
<comment type="caution">
    <text evidence="5">The sequence shown here is derived from an EMBL/GenBank/DDBJ whole genome shotgun (WGS) entry which is preliminary data.</text>
</comment>
<dbReference type="Gene3D" id="3.40.50.970">
    <property type="match status" value="1"/>
</dbReference>
<dbReference type="Proteomes" id="UP001157974">
    <property type="component" value="Unassembled WGS sequence"/>
</dbReference>
<dbReference type="FunFam" id="3.40.50.970:FF:000108">
    <property type="entry name" value="2-oxoisovalerate dehydrogenase subunit alpha"/>
    <property type="match status" value="1"/>
</dbReference>
<dbReference type="EC" id="1.2.4.4" evidence="2"/>
<dbReference type="AlphaFoldDB" id="A0AAV8V0Q5"/>
<evidence type="ECO:0000313" key="6">
    <source>
        <dbReference type="Proteomes" id="UP001157974"/>
    </source>
</evidence>
<proteinExistence type="inferred from homology"/>
<name>A0AAV8V0Q5_9RHOD</name>
<evidence type="ECO:0000256" key="3">
    <source>
        <dbReference type="SAM" id="Coils"/>
    </source>
</evidence>
<comment type="catalytic activity">
    <reaction evidence="2">
        <text>N(6)-[(R)-lipoyl]-L-lysyl-[protein] + 3-methyl-2-oxobutanoate + H(+) = N(6)-[(R)-S(8)-2-methylpropanoyldihydrolipoyl]-L-lysyl-[protein] + CO2</text>
        <dbReference type="Rhea" id="RHEA:13457"/>
        <dbReference type="Rhea" id="RHEA-COMP:10474"/>
        <dbReference type="Rhea" id="RHEA-COMP:10497"/>
        <dbReference type="ChEBI" id="CHEBI:11851"/>
        <dbReference type="ChEBI" id="CHEBI:15378"/>
        <dbReference type="ChEBI" id="CHEBI:16526"/>
        <dbReference type="ChEBI" id="CHEBI:83099"/>
        <dbReference type="ChEBI" id="CHEBI:83142"/>
        <dbReference type="EC" id="1.2.4.4"/>
    </reaction>
</comment>
<comment type="cofactor">
    <cofactor evidence="2">
        <name>thiamine diphosphate</name>
        <dbReference type="ChEBI" id="CHEBI:58937"/>
    </cofactor>
</comment>
<accession>A0AAV8V0Q5</accession>
<feature type="coiled-coil region" evidence="3">
    <location>
        <begin position="327"/>
        <end position="384"/>
    </location>
</feature>
<keyword evidence="2" id="KW-0786">Thiamine pyrophosphate</keyword>
<organism evidence="5 6">
    <name type="scientific">Rhodosorus marinus</name>
    <dbReference type="NCBI Taxonomy" id="101924"/>
    <lineage>
        <taxon>Eukaryota</taxon>
        <taxon>Rhodophyta</taxon>
        <taxon>Stylonematophyceae</taxon>
        <taxon>Stylonematales</taxon>
        <taxon>Stylonemataceae</taxon>
        <taxon>Rhodosorus</taxon>
    </lineage>
</organism>
<reference evidence="5 6" key="1">
    <citation type="journal article" date="2023" name="Nat. Commun.">
        <title>Origin of minicircular mitochondrial genomes in red algae.</title>
        <authorList>
            <person name="Lee Y."/>
            <person name="Cho C.H."/>
            <person name="Lee Y.M."/>
            <person name="Park S.I."/>
            <person name="Yang J.H."/>
            <person name="West J.A."/>
            <person name="Bhattacharya D."/>
            <person name="Yoon H.S."/>
        </authorList>
    </citation>
    <scope>NUCLEOTIDE SEQUENCE [LARGE SCALE GENOMIC DNA]</scope>
    <source>
        <strain evidence="5 6">CCMP1338</strain>
        <tissue evidence="5">Whole cell</tissue>
    </source>
</reference>
<evidence type="ECO:0000256" key="2">
    <source>
        <dbReference type="RuleBase" id="RU365014"/>
    </source>
</evidence>
<evidence type="ECO:0000256" key="1">
    <source>
        <dbReference type="ARBA" id="ARBA00023002"/>
    </source>
</evidence>
<dbReference type="CDD" id="cd02000">
    <property type="entry name" value="TPP_E1_PDC_ADC_BCADC"/>
    <property type="match status" value="1"/>
</dbReference>
<dbReference type="PANTHER" id="PTHR43380">
    <property type="entry name" value="2-OXOISOVALERATE DEHYDROGENASE SUBUNIT ALPHA, MITOCHONDRIAL"/>
    <property type="match status" value="1"/>
</dbReference>
<dbReference type="InterPro" id="IPR029061">
    <property type="entry name" value="THDP-binding"/>
</dbReference>
<keyword evidence="6" id="KW-1185">Reference proteome</keyword>
<dbReference type="GO" id="GO:0009083">
    <property type="term" value="P:branched-chain amino acid catabolic process"/>
    <property type="evidence" value="ECO:0007669"/>
    <property type="project" value="TreeGrafter"/>
</dbReference>